<gene>
    <name evidence="1" type="ORF">METZ01_LOCUS125153</name>
</gene>
<reference evidence="1" key="1">
    <citation type="submission" date="2018-05" db="EMBL/GenBank/DDBJ databases">
        <authorList>
            <person name="Lanie J.A."/>
            <person name="Ng W.-L."/>
            <person name="Kazmierczak K.M."/>
            <person name="Andrzejewski T.M."/>
            <person name="Davidsen T.M."/>
            <person name="Wayne K.J."/>
            <person name="Tettelin H."/>
            <person name="Glass J.I."/>
            <person name="Rusch D."/>
            <person name="Podicherti R."/>
            <person name="Tsui H.-C.T."/>
            <person name="Winkler M.E."/>
        </authorList>
    </citation>
    <scope>NUCLEOTIDE SEQUENCE</scope>
</reference>
<dbReference type="EMBL" id="UINC01017440">
    <property type="protein sequence ID" value="SVA72299.1"/>
    <property type="molecule type" value="Genomic_DNA"/>
</dbReference>
<protein>
    <submittedName>
        <fullName evidence="1">Uncharacterized protein</fullName>
    </submittedName>
</protein>
<proteinExistence type="predicted"/>
<evidence type="ECO:0000313" key="1">
    <source>
        <dbReference type="EMBL" id="SVA72299.1"/>
    </source>
</evidence>
<name>A0A381Y5F0_9ZZZZ</name>
<dbReference type="AlphaFoldDB" id="A0A381Y5F0"/>
<organism evidence="1">
    <name type="scientific">marine metagenome</name>
    <dbReference type="NCBI Taxonomy" id="408172"/>
    <lineage>
        <taxon>unclassified sequences</taxon>
        <taxon>metagenomes</taxon>
        <taxon>ecological metagenomes</taxon>
    </lineage>
</organism>
<sequence>MKTFMLLLAFTLTEPSGFQRDEIVNVLSRHFDTKPECVEFVQDWGDTIRSRGLDAVQEMLKDGWKVELVHVGCTEKPVLEVISENDEGEAPFEREE</sequence>
<accession>A0A381Y5F0</accession>